<dbReference type="PANTHER" id="PTHR47992">
    <property type="entry name" value="PROTEIN PHOSPHATASE"/>
    <property type="match status" value="1"/>
</dbReference>
<evidence type="ECO:0000313" key="11">
    <source>
        <dbReference type="Proteomes" id="UP000076865"/>
    </source>
</evidence>
<sequence>MDAVFQTDVGKIRLHNEDCGGIFQNKDGYYLAVVADGMGGHLAGDVASEMTIAYLKKEWEGTENIASPDKAEQWLKEHIAIINRLLFDHSLQHEECQGMGTTIVSAICTEQFATIGHIGDSRCYILNQHGFQQITEDHSLVNELVKTGQISKEDAEHHPRKNVLLRALGTEKEVKLDIKTITVDAHDQLLLCSDGLSNKVSEQTMADILASNRPLKEKAETFVRLANEHGGEDNITLAIVQFSSECESG</sequence>
<dbReference type="GO" id="GO:0046872">
    <property type="term" value="F:metal ion binding"/>
    <property type="evidence" value="ECO:0007669"/>
    <property type="project" value="UniProtKB-KW"/>
</dbReference>
<dbReference type="Pfam" id="PF13672">
    <property type="entry name" value="PP2C_2"/>
    <property type="match status" value="1"/>
</dbReference>
<comment type="catalytic activity">
    <reaction evidence="7">
        <text>O-phospho-L-seryl-[protein] + H2O = L-seryl-[protein] + phosphate</text>
        <dbReference type="Rhea" id="RHEA:20629"/>
        <dbReference type="Rhea" id="RHEA-COMP:9863"/>
        <dbReference type="Rhea" id="RHEA-COMP:11604"/>
        <dbReference type="ChEBI" id="CHEBI:15377"/>
        <dbReference type="ChEBI" id="CHEBI:29999"/>
        <dbReference type="ChEBI" id="CHEBI:43474"/>
        <dbReference type="ChEBI" id="CHEBI:83421"/>
        <dbReference type="EC" id="3.1.3.16"/>
    </reaction>
</comment>
<dbReference type="InterPro" id="IPR001932">
    <property type="entry name" value="PPM-type_phosphatase-like_dom"/>
</dbReference>
<dbReference type="SMART" id="SM00331">
    <property type="entry name" value="PP2C_SIG"/>
    <property type="match status" value="1"/>
</dbReference>
<dbReference type="InterPro" id="IPR036457">
    <property type="entry name" value="PPM-type-like_dom_sf"/>
</dbReference>
<accession>A0A160F490</accession>
<keyword evidence="3" id="KW-0479">Metal-binding</keyword>
<dbReference type="Proteomes" id="UP000076865">
    <property type="component" value="Chromosome"/>
</dbReference>
<dbReference type="PROSITE" id="PS51746">
    <property type="entry name" value="PPM_2"/>
    <property type="match status" value="1"/>
</dbReference>
<dbReference type="AlphaFoldDB" id="A0A160F490"/>
<comment type="cofactor">
    <cofactor evidence="1">
        <name>Mn(2+)</name>
        <dbReference type="ChEBI" id="CHEBI:29035"/>
    </cofactor>
</comment>
<organism evidence="10 11">
    <name type="scientific">Anoxybacteroides amylolyticum</name>
    <dbReference type="NCBI Taxonomy" id="294699"/>
    <lineage>
        <taxon>Bacteria</taxon>
        <taxon>Bacillati</taxon>
        <taxon>Bacillota</taxon>
        <taxon>Bacilli</taxon>
        <taxon>Bacillales</taxon>
        <taxon>Anoxybacillaceae</taxon>
        <taxon>Anoxybacteroides</taxon>
    </lineage>
</organism>
<dbReference type="SMART" id="SM00332">
    <property type="entry name" value="PP2Cc"/>
    <property type="match status" value="1"/>
</dbReference>
<evidence type="ECO:0000313" key="10">
    <source>
        <dbReference type="EMBL" id="ANB60702.1"/>
    </source>
</evidence>
<name>A0A160F490_9BACL</name>
<keyword evidence="6" id="KW-0464">Manganese</keyword>
<dbReference type="GO" id="GO:0004722">
    <property type="term" value="F:protein serine/threonine phosphatase activity"/>
    <property type="evidence" value="ECO:0007669"/>
    <property type="project" value="UniProtKB-EC"/>
</dbReference>
<evidence type="ECO:0000256" key="4">
    <source>
        <dbReference type="ARBA" id="ARBA00022801"/>
    </source>
</evidence>
<comment type="catalytic activity">
    <reaction evidence="8">
        <text>O-phospho-L-threonyl-[protein] + H2O = L-threonyl-[protein] + phosphate</text>
        <dbReference type="Rhea" id="RHEA:47004"/>
        <dbReference type="Rhea" id="RHEA-COMP:11060"/>
        <dbReference type="Rhea" id="RHEA-COMP:11605"/>
        <dbReference type="ChEBI" id="CHEBI:15377"/>
        <dbReference type="ChEBI" id="CHEBI:30013"/>
        <dbReference type="ChEBI" id="CHEBI:43474"/>
        <dbReference type="ChEBI" id="CHEBI:61977"/>
        <dbReference type="EC" id="3.1.3.16"/>
    </reaction>
</comment>
<evidence type="ECO:0000256" key="1">
    <source>
        <dbReference type="ARBA" id="ARBA00001936"/>
    </source>
</evidence>
<dbReference type="InterPro" id="IPR015655">
    <property type="entry name" value="PP2C"/>
</dbReference>
<proteinExistence type="predicted"/>
<dbReference type="CDD" id="cd00143">
    <property type="entry name" value="PP2Cc"/>
    <property type="match status" value="1"/>
</dbReference>
<dbReference type="Gene3D" id="3.60.40.10">
    <property type="entry name" value="PPM-type phosphatase domain"/>
    <property type="match status" value="1"/>
</dbReference>
<evidence type="ECO:0000256" key="2">
    <source>
        <dbReference type="ARBA" id="ARBA00013081"/>
    </source>
</evidence>
<dbReference type="RefSeq" id="WP_066323683.1">
    <property type="nucleotide sequence ID" value="NZ_CP015438.1"/>
</dbReference>
<dbReference type="KEGG" id="aamy:GFC30_1469"/>
<dbReference type="EC" id="3.1.3.16" evidence="2"/>
<reference evidence="10 11" key="1">
    <citation type="journal article" date="2006" name="Syst. Appl. Microbiol.">
        <title>Anoxybacillus amylolyticus sp. nov., a thermophilic amylase producing bacterium isolated from Mount Rittmann (Antarctica).</title>
        <authorList>
            <person name="Poli A."/>
            <person name="Esposito E."/>
            <person name="Lama L."/>
            <person name="Orlando P."/>
            <person name="Nicolaus G."/>
            <person name="de Appolonia F."/>
            <person name="Gambacorta A."/>
            <person name="Nicolaus B."/>
        </authorList>
    </citation>
    <scope>NUCLEOTIDE SEQUENCE [LARGE SCALE GENOMIC DNA]</scope>
    <source>
        <strain evidence="10 11">DSM 15939</strain>
    </source>
</reference>
<dbReference type="FunFam" id="3.60.40.10:FF:000002">
    <property type="entry name" value="Serine/threonine phosphatase stp"/>
    <property type="match status" value="1"/>
</dbReference>
<evidence type="ECO:0000259" key="9">
    <source>
        <dbReference type="PROSITE" id="PS51746"/>
    </source>
</evidence>
<keyword evidence="5" id="KW-0904">Protein phosphatase</keyword>
<feature type="domain" description="PPM-type phosphatase" evidence="9">
    <location>
        <begin position="2"/>
        <end position="242"/>
    </location>
</feature>
<evidence type="ECO:0000256" key="8">
    <source>
        <dbReference type="ARBA" id="ARBA00048336"/>
    </source>
</evidence>
<dbReference type="PATRIC" id="fig|294699.3.peg.1490"/>
<dbReference type="SUPFAM" id="SSF81606">
    <property type="entry name" value="PP2C-like"/>
    <property type="match status" value="1"/>
</dbReference>
<keyword evidence="11" id="KW-1185">Reference proteome</keyword>
<dbReference type="OrthoDB" id="9801841at2"/>
<evidence type="ECO:0000256" key="7">
    <source>
        <dbReference type="ARBA" id="ARBA00047761"/>
    </source>
</evidence>
<gene>
    <name evidence="10" type="ORF">GFC30_1469</name>
</gene>
<evidence type="ECO:0000256" key="3">
    <source>
        <dbReference type="ARBA" id="ARBA00022723"/>
    </source>
</evidence>
<dbReference type="EMBL" id="CP015438">
    <property type="protein sequence ID" value="ANB60702.1"/>
    <property type="molecule type" value="Genomic_DNA"/>
</dbReference>
<evidence type="ECO:0000256" key="5">
    <source>
        <dbReference type="ARBA" id="ARBA00022912"/>
    </source>
</evidence>
<dbReference type="NCBIfam" id="NF033484">
    <property type="entry name" value="Stp1_PP2C_phos"/>
    <property type="match status" value="1"/>
</dbReference>
<evidence type="ECO:0000256" key="6">
    <source>
        <dbReference type="ARBA" id="ARBA00023211"/>
    </source>
</evidence>
<keyword evidence="4" id="KW-0378">Hydrolase</keyword>
<protein>
    <recommendedName>
        <fullName evidence="2">protein-serine/threonine phosphatase</fullName>
        <ecNumber evidence="2">3.1.3.16</ecNumber>
    </recommendedName>
</protein>